<dbReference type="EnsemblMetazoa" id="XM_011667113">
    <property type="protein sequence ID" value="XP_011665415"/>
    <property type="gene ID" value="LOC105438818"/>
</dbReference>
<evidence type="ECO:0000259" key="6">
    <source>
        <dbReference type="PROSITE" id="PS50261"/>
    </source>
</evidence>
<evidence type="ECO:0000256" key="5">
    <source>
        <dbReference type="SAM" id="Phobius"/>
    </source>
</evidence>
<comment type="subcellular location">
    <subcellularLocation>
        <location evidence="1">Membrane</location>
        <topology evidence="1">Multi-pass membrane protein</topology>
    </subcellularLocation>
</comment>
<dbReference type="PRINTS" id="PR00249">
    <property type="entry name" value="GPCRSECRETIN"/>
</dbReference>
<dbReference type="GO" id="GO:0007166">
    <property type="term" value="P:cell surface receptor signaling pathway"/>
    <property type="evidence" value="ECO:0007669"/>
    <property type="project" value="InterPro"/>
</dbReference>
<dbReference type="InParanoid" id="A0A7M7HLV8"/>
<dbReference type="PANTHER" id="PTHR12011:SF471">
    <property type="entry name" value="G-PROTEIN COUPLED RECEPTORS FAMILY 2 PROFILE 2 DOMAIN-CONTAINING PROTEIN"/>
    <property type="match status" value="1"/>
</dbReference>
<dbReference type="Pfam" id="PF00002">
    <property type="entry name" value="7tm_2"/>
    <property type="match status" value="1"/>
</dbReference>
<dbReference type="OrthoDB" id="1100386at2759"/>
<dbReference type="KEGG" id="spu:105438818"/>
<dbReference type="PROSITE" id="PS50261">
    <property type="entry name" value="G_PROTEIN_RECEP_F2_4"/>
    <property type="match status" value="1"/>
</dbReference>
<evidence type="ECO:0000256" key="2">
    <source>
        <dbReference type="ARBA" id="ARBA00022692"/>
    </source>
</evidence>
<dbReference type="AlphaFoldDB" id="A0A7M7HLV8"/>
<accession>A0A7M7HLV8</accession>
<organism evidence="7 8">
    <name type="scientific">Strongylocentrotus purpuratus</name>
    <name type="common">Purple sea urchin</name>
    <dbReference type="NCBI Taxonomy" id="7668"/>
    <lineage>
        <taxon>Eukaryota</taxon>
        <taxon>Metazoa</taxon>
        <taxon>Echinodermata</taxon>
        <taxon>Eleutherozoa</taxon>
        <taxon>Echinozoa</taxon>
        <taxon>Echinoidea</taxon>
        <taxon>Euechinoidea</taxon>
        <taxon>Echinacea</taxon>
        <taxon>Camarodonta</taxon>
        <taxon>Echinidea</taxon>
        <taxon>Strongylocentrotidae</taxon>
        <taxon>Strongylocentrotus</taxon>
    </lineage>
</organism>
<evidence type="ECO:0000256" key="4">
    <source>
        <dbReference type="ARBA" id="ARBA00023136"/>
    </source>
</evidence>
<feature type="domain" description="G-protein coupled receptors family 2 profile 2" evidence="6">
    <location>
        <begin position="1"/>
        <end position="159"/>
    </location>
</feature>
<dbReference type="GO" id="GO:0016020">
    <property type="term" value="C:membrane"/>
    <property type="evidence" value="ECO:0007669"/>
    <property type="project" value="UniProtKB-SubCell"/>
</dbReference>
<dbReference type="PANTHER" id="PTHR12011">
    <property type="entry name" value="ADHESION G-PROTEIN COUPLED RECEPTOR"/>
    <property type="match status" value="1"/>
</dbReference>
<name>A0A7M7HLV8_STRPU</name>
<dbReference type="Proteomes" id="UP000007110">
    <property type="component" value="Unassembled WGS sequence"/>
</dbReference>
<keyword evidence="2 5" id="KW-0812">Transmembrane</keyword>
<dbReference type="InterPro" id="IPR017981">
    <property type="entry name" value="GPCR_2-like_7TM"/>
</dbReference>
<dbReference type="RefSeq" id="XP_011665415.2">
    <property type="nucleotide sequence ID" value="XM_011667113.2"/>
</dbReference>
<reference evidence="7" key="2">
    <citation type="submission" date="2021-01" db="UniProtKB">
        <authorList>
            <consortium name="EnsemblMetazoa"/>
        </authorList>
    </citation>
    <scope>IDENTIFICATION</scope>
</reference>
<evidence type="ECO:0000313" key="7">
    <source>
        <dbReference type="EnsemblMetazoa" id="XP_011665415"/>
    </source>
</evidence>
<evidence type="ECO:0000256" key="1">
    <source>
        <dbReference type="ARBA" id="ARBA00004141"/>
    </source>
</evidence>
<keyword evidence="3 5" id="KW-1133">Transmembrane helix</keyword>
<evidence type="ECO:0000256" key="3">
    <source>
        <dbReference type="ARBA" id="ARBA00022989"/>
    </source>
</evidence>
<keyword evidence="4 5" id="KW-0472">Membrane</keyword>
<feature type="transmembrane region" description="Helical" evidence="5">
    <location>
        <begin position="20"/>
        <end position="41"/>
    </location>
</feature>
<dbReference type="GeneID" id="105438818"/>
<reference evidence="8" key="1">
    <citation type="submission" date="2015-02" db="EMBL/GenBank/DDBJ databases">
        <title>Genome sequencing for Strongylocentrotus purpuratus.</title>
        <authorList>
            <person name="Murali S."/>
            <person name="Liu Y."/>
            <person name="Vee V."/>
            <person name="English A."/>
            <person name="Wang M."/>
            <person name="Skinner E."/>
            <person name="Han Y."/>
            <person name="Muzny D.M."/>
            <person name="Worley K.C."/>
            <person name="Gibbs R.A."/>
        </authorList>
    </citation>
    <scope>NUCLEOTIDE SEQUENCE</scope>
</reference>
<feature type="transmembrane region" description="Helical" evidence="5">
    <location>
        <begin position="61"/>
        <end position="82"/>
    </location>
</feature>
<dbReference type="Gene3D" id="1.20.1070.10">
    <property type="entry name" value="Rhodopsin 7-helix transmembrane proteins"/>
    <property type="match status" value="1"/>
</dbReference>
<keyword evidence="8" id="KW-1185">Reference proteome</keyword>
<feature type="transmembrane region" description="Helical" evidence="5">
    <location>
        <begin position="103"/>
        <end position="124"/>
    </location>
</feature>
<evidence type="ECO:0000313" key="8">
    <source>
        <dbReference type="Proteomes" id="UP000007110"/>
    </source>
</evidence>
<sequence>MIEGVFLYRTTAVGFKALRIGWLSLIAYGGSLVVVGVSFGVLFDTYGTSAYCWLHVEDNSIYIFAGCVYATELFSFTVLWFVMKAFSSLKANKKKDEIDKIKATARALCILLPILGLTWIAGTITSFTQSDAVICFQYIFIICFSLQGVSILVFHCLLVPAVKTALKLRLGRRVADSTWASRRSSKPTATSTF</sequence>
<protein>
    <recommendedName>
        <fullName evidence="6">G-protein coupled receptors family 2 profile 2 domain-containing protein</fullName>
    </recommendedName>
</protein>
<dbReference type="GO" id="GO:0004930">
    <property type="term" value="F:G protein-coupled receptor activity"/>
    <property type="evidence" value="ECO:0007669"/>
    <property type="project" value="InterPro"/>
</dbReference>
<dbReference type="InterPro" id="IPR000832">
    <property type="entry name" value="GPCR_2_secretin-like"/>
</dbReference>
<feature type="transmembrane region" description="Helical" evidence="5">
    <location>
        <begin position="136"/>
        <end position="162"/>
    </location>
</feature>
<proteinExistence type="predicted"/>